<evidence type="ECO:0000313" key="3">
    <source>
        <dbReference type="Proteomes" id="UP000597444"/>
    </source>
</evidence>
<keyword evidence="1" id="KW-1133">Transmembrane helix</keyword>
<dbReference type="Pfam" id="PF20345">
    <property type="entry name" value="DUF6640"/>
    <property type="match status" value="1"/>
</dbReference>
<feature type="transmembrane region" description="Helical" evidence="1">
    <location>
        <begin position="12"/>
        <end position="33"/>
    </location>
</feature>
<protein>
    <submittedName>
        <fullName evidence="2">Uncharacterized protein</fullName>
    </submittedName>
</protein>
<evidence type="ECO:0000256" key="1">
    <source>
        <dbReference type="SAM" id="Phobius"/>
    </source>
</evidence>
<evidence type="ECO:0000313" key="2">
    <source>
        <dbReference type="EMBL" id="GHO98261.1"/>
    </source>
</evidence>
<accession>A0A8J3IPC6</accession>
<feature type="transmembrane region" description="Helical" evidence="1">
    <location>
        <begin position="53"/>
        <end position="71"/>
    </location>
</feature>
<dbReference type="AlphaFoldDB" id="A0A8J3IPC6"/>
<keyword evidence="1" id="KW-0812">Transmembrane</keyword>
<reference evidence="2" key="1">
    <citation type="submission" date="2020-10" db="EMBL/GenBank/DDBJ databases">
        <title>Taxonomic study of unclassified bacteria belonging to the class Ktedonobacteria.</title>
        <authorList>
            <person name="Yabe S."/>
            <person name="Wang C.M."/>
            <person name="Zheng Y."/>
            <person name="Sakai Y."/>
            <person name="Cavaletti L."/>
            <person name="Monciardini P."/>
            <person name="Donadio S."/>
        </authorList>
    </citation>
    <scope>NUCLEOTIDE SEQUENCE</scope>
    <source>
        <strain evidence="2">ID150040</strain>
    </source>
</reference>
<feature type="transmembrane region" description="Helical" evidence="1">
    <location>
        <begin position="125"/>
        <end position="143"/>
    </location>
</feature>
<name>A0A8J3IPC6_9CHLR</name>
<organism evidence="2 3">
    <name type="scientific">Reticulibacter mediterranei</name>
    <dbReference type="NCBI Taxonomy" id="2778369"/>
    <lineage>
        <taxon>Bacteria</taxon>
        <taxon>Bacillati</taxon>
        <taxon>Chloroflexota</taxon>
        <taxon>Ktedonobacteria</taxon>
        <taxon>Ktedonobacterales</taxon>
        <taxon>Reticulibacteraceae</taxon>
        <taxon>Reticulibacter</taxon>
    </lineage>
</organism>
<sequence>MITLWFLLGKIIVSLVALATLAGAILADFLIPATAKQHIHNPHWPPHAKFHDGQTILLGVLLGAISLWLLWGSSGTSWPQFMLAVVIASLYWIALLAAPLFPGTAWADPEFRDENPVVLGMPPQLFLALVLLLLLVVGSILAML</sequence>
<proteinExistence type="predicted"/>
<dbReference type="Proteomes" id="UP000597444">
    <property type="component" value="Unassembled WGS sequence"/>
</dbReference>
<dbReference type="InterPro" id="IPR046580">
    <property type="entry name" value="DUF6640"/>
</dbReference>
<dbReference type="RefSeq" id="WP_220209018.1">
    <property type="nucleotide sequence ID" value="NZ_BNJK01000002.1"/>
</dbReference>
<keyword evidence="1" id="KW-0472">Membrane</keyword>
<comment type="caution">
    <text evidence="2">The sequence shown here is derived from an EMBL/GenBank/DDBJ whole genome shotgun (WGS) entry which is preliminary data.</text>
</comment>
<gene>
    <name evidence="2" type="ORF">KSF_083090</name>
</gene>
<keyword evidence="3" id="KW-1185">Reference proteome</keyword>
<dbReference type="EMBL" id="BNJK01000002">
    <property type="protein sequence ID" value="GHO98261.1"/>
    <property type="molecule type" value="Genomic_DNA"/>
</dbReference>
<feature type="transmembrane region" description="Helical" evidence="1">
    <location>
        <begin position="83"/>
        <end position="105"/>
    </location>
</feature>